<organism evidence="13 14">
    <name type="scientific">Effrenium voratum</name>
    <dbReference type="NCBI Taxonomy" id="2562239"/>
    <lineage>
        <taxon>Eukaryota</taxon>
        <taxon>Sar</taxon>
        <taxon>Alveolata</taxon>
        <taxon>Dinophyceae</taxon>
        <taxon>Suessiales</taxon>
        <taxon>Symbiodiniaceae</taxon>
        <taxon>Effrenium</taxon>
    </lineage>
</organism>
<evidence type="ECO:0000256" key="11">
    <source>
        <dbReference type="SAM" id="MobiDB-lite"/>
    </source>
</evidence>
<feature type="transmembrane region" description="Helical" evidence="12">
    <location>
        <begin position="150"/>
        <end position="172"/>
    </location>
</feature>
<keyword evidence="4 12" id="KW-1133">Transmembrane helix</keyword>
<feature type="transmembrane region" description="Helical" evidence="12">
    <location>
        <begin position="44"/>
        <end position="63"/>
    </location>
</feature>
<evidence type="ECO:0000256" key="8">
    <source>
        <dbReference type="ARBA" id="ARBA00049016"/>
    </source>
</evidence>
<comment type="catalytic activity">
    <reaction evidence="6">
        <text>(S)-lactate(in) + H(+)(in) = (S)-lactate(out) + H(+)(out)</text>
        <dbReference type="Rhea" id="RHEA:29415"/>
        <dbReference type="ChEBI" id="CHEBI:15378"/>
        <dbReference type="ChEBI" id="CHEBI:16651"/>
    </reaction>
</comment>
<evidence type="ECO:0000256" key="1">
    <source>
        <dbReference type="ARBA" id="ARBA00004651"/>
    </source>
</evidence>
<feature type="transmembrane region" description="Helical" evidence="12">
    <location>
        <begin position="408"/>
        <end position="430"/>
    </location>
</feature>
<dbReference type="GO" id="GO:0005886">
    <property type="term" value="C:plasma membrane"/>
    <property type="evidence" value="ECO:0007669"/>
    <property type="project" value="UniProtKB-SubCell"/>
</dbReference>
<comment type="caution">
    <text evidence="13">The sequence shown here is derived from an EMBL/GenBank/DDBJ whole genome shotgun (WGS) entry which is preliminary data.</text>
</comment>
<reference evidence="13" key="1">
    <citation type="submission" date="2023-08" db="EMBL/GenBank/DDBJ databases">
        <authorList>
            <person name="Chen Y."/>
            <person name="Shah S."/>
            <person name="Dougan E. K."/>
            <person name="Thang M."/>
            <person name="Chan C."/>
        </authorList>
    </citation>
    <scope>NUCLEOTIDE SEQUENCE</scope>
</reference>
<dbReference type="Pfam" id="PF01226">
    <property type="entry name" value="Form_Nir_trans"/>
    <property type="match status" value="1"/>
</dbReference>
<dbReference type="AlphaFoldDB" id="A0AA36J4A6"/>
<evidence type="ECO:0000256" key="10">
    <source>
        <dbReference type="ARBA" id="ARBA00049660"/>
    </source>
</evidence>
<comment type="catalytic activity">
    <reaction evidence="8">
        <text>formate(in) + H(+)(in) = formate(out) + H(+)(out)</text>
        <dbReference type="Rhea" id="RHEA:80887"/>
        <dbReference type="ChEBI" id="CHEBI:15378"/>
        <dbReference type="ChEBI" id="CHEBI:15740"/>
    </reaction>
</comment>
<feature type="transmembrane region" description="Helical" evidence="12">
    <location>
        <begin position="490"/>
        <end position="512"/>
    </location>
</feature>
<feature type="non-terminal residue" evidence="13">
    <location>
        <position position="1"/>
    </location>
</feature>
<feature type="transmembrane region" description="Helical" evidence="12">
    <location>
        <begin position="333"/>
        <end position="354"/>
    </location>
</feature>
<dbReference type="Proteomes" id="UP001178507">
    <property type="component" value="Unassembled WGS sequence"/>
</dbReference>
<evidence type="ECO:0000256" key="7">
    <source>
        <dbReference type="ARBA" id="ARBA00047693"/>
    </source>
</evidence>
<feature type="transmembrane region" description="Helical" evidence="12">
    <location>
        <begin position="266"/>
        <end position="286"/>
    </location>
</feature>
<evidence type="ECO:0000256" key="2">
    <source>
        <dbReference type="ARBA" id="ARBA00011255"/>
    </source>
</evidence>
<keyword evidence="3 12" id="KW-0812">Transmembrane</keyword>
<comment type="catalytic activity">
    <reaction evidence="7">
        <text>pyruvate(out) + H(+)(out) = pyruvate(in) + H(+)(in)</text>
        <dbReference type="Rhea" id="RHEA:64720"/>
        <dbReference type="ChEBI" id="CHEBI:15361"/>
        <dbReference type="ChEBI" id="CHEBI:15378"/>
    </reaction>
</comment>
<feature type="transmembrane region" description="Helical" evidence="12">
    <location>
        <begin position="122"/>
        <end position="143"/>
    </location>
</feature>
<feature type="transmembrane region" description="Helical" evidence="12">
    <location>
        <begin position="366"/>
        <end position="387"/>
    </location>
</feature>
<comment type="subunit">
    <text evidence="2">Homopentamer.</text>
</comment>
<evidence type="ECO:0000313" key="14">
    <source>
        <dbReference type="Proteomes" id="UP001178507"/>
    </source>
</evidence>
<proteinExistence type="inferred from homology"/>
<name>A0AA36J4A6_9DINO</name>
<feature type="region of interest" description="Disordered" evidence="11">
    <location>
        <begin position="182"/>
        <end position="215"/>
    </location>
</feature>
<dbReference type="EMBL" id="CAUJNA010003311">
    <property type="protein sequence ID" value="CAJ1398819.1"/>
    <property type="molecule type" value="Genomic_DNA"/>
</dbReference>
<keyword evidence="14" id="KW-1185">Reference proteome</keyword>
<comment type="subcellular location">
    <subcellularLocation>
        <location evidence="1">Cell membrane</location>
        <topology evidence="1">Multi-pass membrane protein</topology>
    </subcellularLocation>
</comment>
<gene>
    <name evidence="13" type="ORF">EVOR1521_LOCUS22484</name>
</gene>
<evidence type="ECO:0000256" key="6">
    <source>
        <dbReference type="ARBA" id="ARBA00034245"/>
    </source>
</evidence>
<dbReference type="PANTHER" id="PTHR30520">
    <property type="entry name" value="FORMATE TRANSPORTER-RELATED"/>
    <property type="match status" value="1"/>
</dbReference>
<evidence type="ECO:0000256" key="12">
    <source>
        <dbReference type="SAM" id="Phobius"/>
    </source>
</evidence>
<feature type="transmembrane region" description="Helical" evidence="12">
    <location>
        <begin position="70"/>
        <end position="94"/>
    </location>
</feature>
<comment type="catalytic activity">
    <reaction evidence="9">
        <text>acetate(out) + H(+)(out) = acetate(in) + H(+)(in)</text>
        <dbReference type="Rhea" id="RHEA:71803"/>
        <dbReference type="ChEBI" id="CHEBI:15378"/>
        <dbReference type="ChEBI" id="CHEBI:30089"/>
    </reaction>
</comment>
<evidence type="ECO:0008006" key="15">
    <source>
        <dbReference type="Google" id="ProtNLM"/>
    </source>
</evidence>
<evidence type="ECO:0000256" key="9">
    <source>
        <dbReference type="ARBA" id="ARBA00049088"/>
    </source>
</evidence>
<dbReference type="InterPro" id="IPR023271">
    <property type="entry name" value="Aquaporin-like"/>
</dbReference>
<dbReference type="GO" id="GO:0015499">
    <property type="term" value="F:formate transmembrane transporter activity"/>
    <property type="evidence" value="ECO:0007669"/>
    <property type="project" value="TreeGrafter"/>
</dbReference>
<dbReference type="Gene3D" id="1.20.1080.10">
    <property type="entry name" value="Glycerol uptake facilitator protein"/>
    <property type="match status" value="1"/>
</dbReference>
<evidence type="ECO:0000313" key="13">
    <source>
        <dbReference type="EMBL" id="CAJ1398819.1"/>
    </source>
</evidence>
<feature type="transmembrane region" description="Helical" evidence="12">
    <location>
        <begin position="532"/>
        <end position="555"/>
    </location>
</feature>
<evidence type="ECO:0000256" key="5">
    <source>
        <dbReference type="ARBA" id="ARBA00023136"/>
    </source>
</evidence>
<evidence type="ECO:0000256" key="4">
    <source>
        <dbReference type="ARBA" id="ARBA00022989"/>
    </source>
</evidence>
<dbReference type="PANTHER" id="PTHR30520:SF6">
    <property type="entry name" value="FORMATE_NITRATE FAMILY TRANSPORTER (EUROFUNG)"/>
    <property type="match status" value="1"/>
</dbReference>
<accession>A0AA36J4A6</accession>
<protein>
    <recommendedName>
        <fullName evidence="15">Formate/nitrite transporter</fullName>
    </recommendedName>
</protein>
<feature type="transmembrane region" description="Helical" evidence="12">
    <location>
        <begin position="459"/>
        <end position="478"/>
    </location>
</feature>
<dbReference type="InterPro" id="IPR000292">
    <property type="entry name" value="For/NO2_transpt"/>
</dbReference>
<keyword evidence="5 12" id="KW-0472">Membrane</keyword>
<comment type="similarity">
    <text evidence="10">Belongs to the FNT transporter (TC 1.A.16) family.</text>
</comment>
<sequence length="563" mass="59305">SENSPFVAYTKSFHEWLNNPSCQCWVAAGSLIVGVCLTWDGPQVWQLLFTLALSSVAAAMACYEAEAQSLGVFSVGTLMCQAAVTVGLAVYWGFEGSQVLLGSCSGFAVAYGLGAWARDLDVHMPGIAMVLYLSGAACGVLIFTTWRRAMLACLAPVLGGLLVASGAGVLVARTGLRTPFLPKVTEDGEHSEPGPWAAPPLQNEQAYGSPKHSADSPTLSAMMQAAFVAPSTLSAAREVQVRADVSASAHALRGQSFVGTDSDPSVRYAAASMGAMCVAVGAVRAFERKRSRAVRKAGSYTPATPVVASPQETYQEMVDKAEYLRDQPWVKTLHAGVMGGAYVGMAGLLSLMVGGNITSNFINQKAIFAALFPINLLLVLQTGGQLFTGNSATMAVGVFEKKVTLKQLMRNWAIAYVGNIIGCLLIDAVARYTGMFSAGAADMAVHTVMKKCGSTFGQTVVKGIMCNWLVCMAVWLCTMAKDLTGKMVGVWFPISMFIAIGFEHSVANMFILPAGIFSGAPLSWADVLVKNLIPVTIGNAIAGAFVVGAGMSFSFGRLGKKED</sequence>
<evidence type="ECO:0000256" key="3">
    <source>
        <dbReference type="ARBA" id="ARBA00022692"/>
    </source>
</evidence>